<sequence length="89" mass="9773">MLGDNLKALRTASALMNKATDAGEKFTRDDLQKARRAFASMISRVEESQAKLAPGTPQHTLLQSRLRALRVAEALIRAELGRVSEQAKP</sequence>
<dbReference type="AlphaFoldDB" id="A0A399FA02"/>
<proteinExistence type="predicted"/>
<organism evidence="1 2">
    <name type="scientific">Meiothermus granaticius NBRC 107808</name>
    <dbReference type="NCBI Taxonomy" id="1227551"/>
    <lineage>
        <taxon>Bacteria</taxon>
        <taxon>Thermotogati</taxon>
        <taxon>Deinococcota</taxon>
        <taxon>Deinococci</taxon>
        <taxon>Thermales</taxon>
        <taxon>Thermaceae</taxon>
        <taxon>Meiothermus</taxon>
    </lineage>
</organism>
<dbReference type="Proteomes" id="UP000266178">
    <property type="component" value="Unassembled WGS sequence"/>
</dbReference>
<name>A0A399FA02_9DEIN</name>
<protein>
    <submittedName>
        <fullName evidence="1">Uncharacterized protein</fullName>
    </submittedName>
</protein>
<keyword evidence="2" id="KW-1185">Reference proteome</keyword>
<reference evidence="1 2" key="1">
    <citation type="submission" date="2018-08" db="EMBL/GenBank/DDBJ databases">
        <title>Meiothermus granaticius genome AF-68 sequencing project.</title>
        <authorList>
            <person name="Da Costa M.S."/>
            <person name="Albuquerque L."/>
            <person name="Raposo P."/>
            <person name="Froufe H.J.C."/>
            <person name="Barroso C.S."/>
            <person name="Egas C."/>
        </authorList>
    </citation>
    <scope>NUCLEOTIDE SEQUENCE [LARGE SCALE GENOMIC DNA]</scope>
    <source>
        <strain evidence="1 2">AF-68</strain>
    </source>
</reference>
<accession>A0A399FA02</accession>
<evidence type="ECO:0000313" key="1">
    <source>
        <dbReference type="EMBL" id="RIH92970.1"/>
    </source>
</evidence>
<dbReference type="EMBL" id="QWLB01000011">
    <property type="protein sequence ID" value="RIH92970.1"/>
    <property type="molecule type" value="Genomic_DNA"/>
</dbReference>
<gene>
    <name evidence="1" type="ORF">Mgrana_01093</name>
</gene>
<comment type="caution">
    <text evidence="1">The sequence shown here is derived from an EMBL/GenBank/DDBJ whole genome shotgun (WGS) entry which is preliminary data.</text>
</comment>
<evidence type="ECO:0000313" key="2">
    <source>
        <dbReference type="Proteomes" id="UP000266178"/>
    </source>
</evidence>